<evidence type="ECO:0000313" key="2">
    <source>
        <dbReference type="EMBL" id="GAL58342.1"/>
    </source>
</evidence>
<protein>
    <submittedName>
        <fullName evidence="2">Flagellar protein FlhE</fullName>
    </submittedName>
</protein>
<dbReference type="eggNOG" id="ENOG502ZRXW">
    <property type="taxonomic scope" value="Bacteria"/>
</dbReference>
<keyword evidence="1" id="KW-0732">Signal</keyword>
<keyword evidence="2" id="KW-0282">Flagellum</keyword>
<dbReference type="EMBL" id="BBMZ01000010">
    <property type="protein sequence ID" value="GAL58342.1"/>
    <property type="molecule type" value="Genomic_DNA"/>
</dbReference>
<organism evidence="2 3">
    <name type="scientific">Pseudescherichia vulneris NBRC 102420</name>
    <dbReference type="NCBI Taxonomy" id="1115515"/>
    <lineage>
        <taxon>Bacteria</taxon>
        <taxon>Pseudomonadati</taxon>
        <taxon>Pseudomonadota</taxon>
        <taxon>Gammaproteobacteria</taxon>
        <taxon>Enterobacterales</taxon>
        <taxon>Enterobacteriaceae</taxon>
        <taxon>Pseudescherichia</taxon>
    </lineage>
</organism>
<gene>
    <name evidence="2" type="primary">flhE</name>
    <name evidence="2" type="ORF">EV102420_10_01240</name>
</gene>
<evidence type="ECO:0000256" key="1">
    <source>
        <dbReference type="SAM" id="SignalP"/>
    </source>
</evidence>
<keyword evidence="2" id="KW-0966">Cell projection</keyword>
<sequence>MRRLLGLLLALPLLAHAAGEGAWQASSIGITLNHRGESMSSRPLASSQPVSGLMTLVAWRYTLNGPTPAGLRVRLCSQIRCTELDGESGTTHAFNGIPAAEPLRFIWEVPGGGRLLPALKVSRNEVIVNYR</sequence>
<accession>A0A090VT49</accession>
<dbReference type="Pfam" id="PF06366">
    <property type="entry name" value="FlhE"/>
    <property type="match status" value="1"/>
</dbReference>
<comment type="caution">
    <text evidence="2">The sequence shown here is derived from an EMBL/GenBank/DDBJ whole genome shotgun (WGS) entry which is preliminary data.</text>
</comment>
<dbReference type="RefSeq" id="WP_042391374.1">
    <property type="nucleotide sequence ID" value="NZ_BBMZ01000010.1"/>
</dbReference>
<proteinExistence type="predicted"/>
<dbReference type="AlphaFoldDB" id="A0A090VT49"/>
<feature type="signal peptide" evidence="1">
    <location>
        <begin position="1"/>
        <end position="17"/>
    </location>
</feature>
<dbReference type="STRING" id="1115515.EV102420_10_01240"/>
<dbReference type="Proteomes" id="UP000029462">
    <property type="component" value="Unassembled WGS sequence"/>
</dbReference>
<name>A0A090VT49_PSEVU</name>
<reference evidence="2 3" key="1">
    <citation type="submission" date="2014-09" db="EMBL/GenBank/DDBJ databases">
        <title>Whole genome shotgun sequence of Escherichia vulneris NBRC 102420.</title>
        <authorList>
            <person name="Yoshida Y."/>
            <person name="Hosoyama A."/>
            <person name="Tsuchikane K."/>
            <person name="Ohji S."/>
            <person name="Ichikawa N."/>
            <person name="Kimura A."/>
            <person name="Yamazoe A."/>
            <person name="Ezaki T."/>
            <person name="Fujita N."/>
        </authorList>
    </citation>
    <scope>NUCLEOTIDE SEQUENCE [LARGE SCALE GENOMIC DNA]</scope>
    <source>
        <strain evidence="2 3">NBRC 102420</strain>
    </source>
</reference>
<keyword evidence="2" id="KW-0969">Cilium</keyword>
<feature type="chain" id="PRO_5001865687" evidence="1">
    <location>
        <begin position="18"/>
        <end position="131"/>
    </location>
</feature>
<evidence type="ECO:0000313" key="3">
    <source>
        <dbReference type="Proteomes" id="UP000029462"/>
    </source>
</evidence>
<keyword evidence="3" id="KW-1185">Reference proteome</keyword>
<dbReference type="InterPro" id="IPR009420">
    <property type="entry name" value="FlhE"/>
</dbReference>